<evidence type="ECO:0000313" key="5">
    <source>
        <dbReference type="EMBL" id="TGK91789.1"/>
    </source>
</evidence>
<sequence length="397" mass="46198">MRRHTFKRYFFVFRKMFLRTYHPSFTATNISDIGSSLQIFSVMTAVTSIISLLFVDSLVRTKEASFWIAFFRISSLGICFIVYLFGKKKVRFFQKHIYGITSLVLIGLILLYIPMMVYDNPNHAYYLFGSAIVIASASILLWIEPFRILLLSTLYISVFIPLHLNFSRIQGFDRFFFYQDVLIVSFLLAFGFVANLLINYWRFEEYRVKARLRVTVGKLLRINQKIEDLSRVDSMTELFNRRHLLEQFDLYKKRSNREGFIIGLVILDLDRLKTINDKYGHKQGDLAIQAFAKTVRSRTRITDIAARIGGDEFCLLVSPIDKEGLQILTESIREKLEHLQIPIHNQPGESITLTVSIGATLFRPEDDPSFDELYHKIDTALYTSKNEGRNRITLIES</sequence>
<feature type="transmembrane region" description="Helical" evidence="3">
    <location>
        <begin position="148"/>
        <end position="164"/>
    </location>
</feature>
<dbReference type="Pfam" id="PF00990">
    <property type="entry name" value="GGDEF"/>
    <property type="match status" value="1"/>
</dbReference>
<protein>
    <recommendedName>
        <fullName evidence="1">diguanylate cyclase</fullName>
        <ecNumber evidence="1">2.7.7.65</ecNumber>
    </recommendedName>
</protein>
<dbReference type="SUPFAM" id="SSF55073">
    <property type="entry name" value="Nucleotide cyclase"/>
    <property type="match status" value="1"/>
</dbReference>
<dbReference type="Proteomes" id="UP000297891">
    <property type="component" value="Unassembled WGS sequence"/>
</dbReference>
<proteinExistence type="predicted"/>
<feature type="transmembrane region" description="Helical" evidence="3">
    <location>
        <begin position="65"/>
        <end position="85"/>
    </location>
</feature>
<feature type="transmembrane region" description="Helical" evidence="3">
    <location>
        <begin position="124"/>
        <end position="143"/>
    </location>
</feature>
<dbReference type="GO" id="GO:0043709">
    <property type="term" value="P:cell adhesion involved in single-species biofilm formation"/>
    <property type="evidence" value="ECO:0007669"/>
    <property type="project" value="TreeGrafter"/>
</dbReference>
<organism evidence="5 6">
    <name type="scientific">Leptospira brenneri</name>
    <dbReference type="NCBI Taxonomy" id="2023182"/>
    <lineage>
        <taxon>Bacteria</taxon>
        <taxon>Pseudomonadati</taxon>
        <taxon>Spirochaetota</taxon>
        <taxon>Spirochaetia</taxon>
        <taxon>Leptospirales</taxon>
        <taxon>Leptospiraceae</taxon>
        <taxon>Leptospira</taxon>
    </lineage>
</organism>
<comment type="catalytic activity">
    <reaction evidence="2">
        <text>2 GTP = 3',3'-c-di-GMP + 2 diphosphate</text>
        <dbReference type="Rhea" id="RHEA:24898"/>
        <dbReference type="ChEBI" id="CHEBI:33019"/>
        <dbReference type="ChEBI" id="CHEBI:37565"/>
        <dbReference type="ChEBI" id="CHEBI:58805"/>
        <dbReference type="EC" id="2.7.7.65"/>
    </reaction>
</comment>
<dbReference type="EC" id="2.7.7.65" evidence="1"/>
<dbReference type="OrthoDB" id="9805474at2"/>
<feature type="transmembrane region" description="Helical" evidence="3">
    <location>
        <begin position="39"/>
        <end position="59"/>
    </location>
</feature>
<feature type="transmembrane region" description="Helical" evidence="3">
    <location>
        <begin position="176"/>
        <end position="201"/>
    </location>
</feature>
<dbReference type="AlphaFoldDB" id="A0A2M9Y168"/>
<dbReference type="GO" id="GO:0052621">
    <property type="term" value="F:diguanylate cyclase activity"/>
    <property type="evidence" value="ECO:0007669"/>
    <property type="project" value="UniProtKB-EC"/>
</dbReference>
<evidence type="ECO:0000256" key="2">
    <source>
        <dbReference type="ARBA" id="ARBA00034247"/>
    </source>
</evidence>
<evidence type="ECO:0000313" key="6">
    <source>
        <dbReference type="Proteomes" id="UP000297891"/>
    </source>
</evidence>
<dbReference type="SMART" id="SM00267">
    <property type="entry name" value="GGDEF"/>
    <property type="match status" value="1"/>
</dbReference>
<evidence type="ECO:0000256" key="1">
    <source>
        <dbReference type="ARBA" id="ARBA00012528"/>
    </source>
</evidence>
<evidence type="ECO:0000259" key="4">
    <source>
        <dbReference type="PROSITE" id="PS50887"/>
    </source>
</evidence>
<dbReference type="PANTHER" id="PTHR45138:SF9">
    <property type="entry name" value="DIGUANYLATE CYCLASE DGCM-RELATED"/>
    <property type="match status" value="1"/>
</dbReference>
<dbReference type="InterPro" id="IPR029787">
    <property type="entry name" value="Nucleotide_cyclase"/>
</dbReference>
<keyword evidence="3" id="KW-1133">Transmembrane helix</keyword>
<feature type="domain" description="GGDEF" evidence="4">
    <location>
        <begin position="260"/>
        <end position="397"/>
    </location>
</feature>
<dbReference type="InterPro" id="IPR043128">
    <property type="entry name" value="Rev_trsase/Diguanyl_cyclase"/>
</dbReference>
<accession>A0A2M9Y168</accession>
<dbReference type="Gene3D" id="3.30.70.270">
    <property type="match status" value="1"/>
</dbReference>
<keyword evidence="3" id="KW-0472">Membrane</keyword>
<comment type="caution">
    <text evidence="5">The sequence shown here is derived from an EMBL/GenBank/DDBJ whole genome shotgun (WGS) entry which is preliminary data.</text>
</comment>
<dbReference type="PANTHER" id="PTHR45138">
    <property type="entry name" value="REGULATORY COMPONENTS OF SENSORY TRANSDUCTION SYSTEM"/>
    <property type="match status" value="1"/>
</dbReference>
<dbReference type="GO" id="GO:1902201">
    <property type="term" value="P:negative regulation of bacterial-type flagellum-dependent cell motility"/>
    <property type="evidence" value="ECO:0007669"/>
    <property type="project" value="TreeGrafter"/>
</dbReference>
<evidence type="ECO:0000256" key="3">
    <source>
        <dbReference type="SAM" id="Phobius"/>
    </source>
</evidence>
<feature type="transmembrane region" description="Helical" evidence="3">
    <location>
        <begin position="97"/>
        <end position="118"/>
    </location>
</feature>
<dbReference type="CDD" id="cd01949">
    <property type="entry name" value="GGDEF"/>
    <property type="match status" value="1"/>
</dbReference>
<dbReference type="InterPro" id="IPR050469">
    <property type="entry name" value="Diguanylate_Cyclase"/>
</dbReference>
<dbReference type="EMBL" id="RQFP01000014">
    <property type="protein sequence ID" value="TGK91789.1"/>
    <property type="molecule type" value="Genomic_DNA"/>
</dbReference>
<dbReference type="FunFam" id="3.30.70.270:FF:000001">
    <property type="entry name" value="Diguanylate cyclase domain protein"/>
    <property type="match status" value="1"/>
</dbReference>
<dbReference type="GO" id="GO:0005886">
    <property type="term" value="C:plasma membrane"/>
    <property type="evidence" value="ECO:0007669"/>
    <property type="project" value="TreeGrafter"/>
</dbReference>
<keyword evidence="6" id="KW-1185">Reference proteome</keyword>
<name>A0A2M9Y168_9LEPT</name>
<dbReference type="PROSITE" id="PS50887">
    <property type="entry name" value="GGDEF"/>
    <property type="match status" value="1"/>
</dbReference>
<dbReference type="RefSeq" id="WP_100790636.1">
    <property type="nucleotide sequence ID" value="NZ_RQFP01000014.1"/>
</dbReference>
<gene>
    <name evidence="5" type="ORF">EHQ30_16485</name>
</gene>
<dbReference type="NCBIfam" id="TIGR00254">
    <property type="entry name" value="GGDEF"/>
    <property type="match status" value="1"/>
</dbReference>
<keyword evidence="3" id="KW-0812">Transmembrane</keyword>
<reference evidence="5" key="1">
    <citation type="journal article" date="2019" name="PLoS Negl. Trop. Dis.">
        <title>Revisiting the worldwide diversity of Leptospira species in the environment.</title>
        <authorList>
            <person name="Vincent A.T."/>
            <person name="Schiettekatte O."/>
            <person name="Bourhy P."/>
            <person name="Veyrier F.J."/>
            <person name="Picardeau M."/>
        </authorList>
    </citation>
    <scope>NUCLEOTIDE SEQUENCE [LARGE SCALE GENOMIC DNA]</scope>
    <source>
        <strain evidence="5">201800277</strain>
    </source>
</reference>
<dbReference type="InterPro" id="IPR000160">
    <property type="entry name" value="GGDEF_dom"/>
</dbReference>